<dbReference type="EMBL" id="JBHUIK010000002">
    <property type="protein sequence ID" value="MFD2214118.1"/>
    <property type="molecule type" value="Genomic_DNA"/>
</dbReference>
<dbReference type="InterPro" id="IPR020481">
    <property type="entry name" value="Intracell_prot_inh_BsuPI"/>
</dbReference>
<protein>
    <recommendedName>
        <fullName evidence="1">Intracellular proteinase inhibitor BsuPI domain-containing protein</fullName>
    </recommendedName>
</protein>
<feature type="domain" description="Intracellular proteinase inhibitor BsuPI" evidence="1">
    <location>
        <begin position="41"/>
        <end position="137"/>
    </location>
</feature>
<organism evidence="2 3">
    <name type="scientific">Metabacillus endolithicus</name>
    <dbReference type="NCBI Taxonomy" id="1535204"/>
    <lineage>
        <taxon>Bacteria</taxon>
        <taxon>Bacillati</taxon>
        <taxon>Bacillota</taxon>
        <taxon>Bacilli</taxon>
        <taxon>Bacillales</taxon>
        <taxon>Bacillaceae</taxon>
        <taxon>Metabacillus</taxon>
    </lineage>
</organism>
<dbReference type="Gene3D" id="2.60.40.2360">
    <property type="entry name" value="Intracellular proteinase inhibitor BsuPI"/>
    <property type="match status" value="1"/>
</dbReference>
<dbReference type="Pfam" id="PF12690">
    <property type="entry name" value="BsuPI"/>
    <property type="match status" value="1"/>
</dbReference>
<dbReference type="PROSITE" id="PS51257">
    <property type="entry name" value="PROKAR_LIPOPROTEIN"/>
    <property type="match status" value="1"/>
</dbReference>
<keyword evidence="3" id="KW-1185">Reference proteome</keyword>
<comment type="caution">
    <text evidence="2">The sequence shown here is derived from an EMBL/GenBank/DDBJ whole genome shotgun (WGS) entry which is preliminary data.</text>
</comment>
<proteinExistence type="predicted"/>
<name>A0ABW5BZS0_9BACI</name>
<evidence type="ECO:0000259" key="1">
    <source>
        <dbReference type="Pfam" id="PF12690"/>
    </source>
</evidence>
<reference evidence="3" key="1">
    <citation type="journal article" date="2019" name="Int. J. Syst. Evol. Microbiol.">
        <title>The Global Catalogue of Microorganisms (GCM) 10K type strain sequencing project: providing services to taxonomists for standard genome sequencing and annotation.</title>
        <authorList>
            <consortium name="The Broad Institute Genomics Platform"/>
            <consortium name="The Broad Institute Genome Sequencing Center for Infectious Disease"/>
            <person name="Wu L."/>
            <person name="Ma J."/>
        </authorList>
    </citation>
    <scope>NUCLEOTIDE SEQUENCE [LARGE SCALE GENOMIC DNA]</scope>
    <source>
        <strain evidence="3">CGMCC 1.15474</strain>
    </source>
</reference>
<dbReference type="Proteomes" id="UP001597318">
    <property type="component" value="Unassembled WGS sequence"/>
</dbReference>
<evidence type="ECO:0000313" key="3">
    <source>
        <dbReference type="Proteomes" id="UP001597318"/>
    </source>
</evidence>
<dbReference type="RefSeq" id="WP_247344237.1">
    <property type="nucleotide sequence ID" value="NZ_CP095550.1"/>
</dbReference>
<sequence>MRAIISLVITMFILFGCGNGHIGEKQQGGGNNAESDQDIVVDKMVSSITEISPLQYEYKVKNQTQETITLEFTSSQRVDYSVSTKEGQELFLYSSTASFLAALGEETIAPGEEFQYKINLTELNLQKGEYILTVWMTPEEGASFKITKEFTLE</sequence>
<evidence type="ECO:0000313" key="2">
    <source>
        <dbReference type="EMBL" id="MFD2214118.1"/>
    </source>
</evidence>
<dbReference type="InterPro" id="IPR038144">
    <property type="entry name" value="IPI"/>
</dbReference>
<gene>
    <name evidence="2" type="ORF">ACFSKK_10535</name>
</gene>
<accession>A0ABW5BZS0</accession>